<comment type="catalytic activity">
    <reaction evidence="11 12">
        <text>(2S)-2-hydroxy-3-oxobutyl phosphate + 5-amino-6-(D-ribitylamino)uracil = 6,7-dimethyl-8-(1-D-ribityl)lumazine + phosphate + 2 H2O + H(+)</text>
        <dbReference type="Rhea" id="RHEA:26152"/>
        <dbReference type="ChEBI" id="CHEBI:15377"/>
        <dbReference type="ChEBI" id="CHEBI:15378"/>
        <dbReference type="ChEBI" id="CHEBI:15934"/>
        <dbReference type="ChEBI" id="CHEBI:43474"/>
        <dbReference type="ChEBI" id="CHEBI:58201"/>
        <dbReference type="ChEBI" id="CHEBI:58830"/>
        <dbReference type="EC" id="2.5.1.78"/>
    </reaction>
</comment>
<comment type="similarity">
    <text evidence="2">Belongs to the NusB family.</text>
</comment>
<dbReference type="SUPFAM" id="SSF52121">
    <property type="entry name" value="Lumazine synthase"/>
    <property type="match status" value="1"/>
</dbReference>
<comment type="caution">
    <text evidence="14">The sequence shown here is derived from an EMBL/GenBank/DDBJ whole genome shotgun (WGS) entry which is preliminary data.</text>
</comment>
<protein>
    <recommendedName>
        <fullName evidence="4 12">6,7-dimethyl-8-ribityllumazine synthase</fullName>
        <shortName evidence="12">DMRL synthase</shortName>
        <ecNumber evidence="4 12">2.5.1.78</ecNumber>
    </recommendedName>
</protein>
<evidence type="ECO:0000256" key="9">
    <source>
        <dbReference type="ARBA" id="ARBA00023015"/>
    </source>
</evidence>
<comment type="pathway">
    <text evidence="1 12">Cofactor biosynthesis; riboflavin biosynthesis; riboflavin from 2-hydroxy-3-oxobutyl phosphate and 5-amino-6-(D-ribitylamino)uracil: step 1/2.</text>
</comment>
<keyword evidence="5 12" id="KW-0686">Riboflavin biosynthesis</keyword>
<evidence type="ECO:0000256" key="5">
    <source>
        <dbReference type="ARBA" id="ARBA00022619"/>
    </source>
</evidence>
<keyword evidence="9" id="KW-0805">Transcription regulation</keyword>
<evidence type="ECO:0000256" key="12">
    <source>
        <dbReference type="RuleBase" id="RU003795"/>
    </source>
</evidence>
<evidence type="ECO:0000256" key="1">
    <source>
        <dbReference type="ARBA" id="ARBA00004917"/>
    </source>
</evidence>
<dbReference type="GO" id="GO:0005829">
    <property type="term" value="C:cytosol"/>
    <property type="evidence" value="ECO:0007669"/>
    <property type="project" value="TreeGrafter"/>
</dbReference>
<dbReference type="EC" id="2.5.1.78" evidence="4 12"/>
<evidence type="ECO:0000256" key="11">
    <source>
        <dbReference type="ARBA" id="ARBA00048785"/>
    </source>
</evidence>
<evidence type="ECO:0000256" key="6">
    <source>
        <dbReference type="ARBA" id="ARBA00022679"/>
    </source>
</evidence>
<dbReference type="GO" id="GO:0009349">
    <property type="term" value="C:riboflavin synthase complex"/>
    <property type="evidence" value="ECO:0007669"/>
    <property type="project" value="UniProtKB-UniRule"/>
</dbReference>
<dbReference type="GO" id="GO:0031564">
    <property type="term" value="P:transcription antitermination"/>
    <property type="evidence" value="ECO:0007669"/>
    <property type="project" value="UniProtKB-KW"/>
</dbReference>
<dbReference type="HAMAP" id="MF_00073">
    <property type="entry name" value="NusB"/>
    <property type="match status" value="1"/>
</dbReference>
<name>A0AA39CWH7_9EURO</name>
<dbReference type="InterPro" id="IPR035926">
    <property type="entry name" value="NusB-like_sf"/>
</dbReference>
<dbReference type="AlphaFoldDB" id="A0AA39CWH7"/>
<dbReference type="EMBL" id="JAPDRN010000054">
    <property type="protein sequence ID" value="KAJ9632671.1"/>
    <property type="molecule type" value="Genomic_DNA"/>
</dbReference>
<organism evidence="14">
    <name type="scientific">Knufia peltigerae</name>
    <dbReference type="NCBI Taxonomy" id="1002370"/>
    <lineage>
        <taxon>Eukaryota</taxon>
        <taxon>Fungi</taxon>
        <taxon>Dikarya</taxon>
        <taxon>Ascomycota</taxon>
        <taxon>Pezizomycotina</taxon>
        <taxon>Eurotiomycetes</taxon>
        <taxon>Chaetothyriomycetidae</taxon>
        <taxon>Chaetothyriales</taxon>
        <taxon>Trichomeriaceae</taxon>
        <taxon>Knufia</taxon>
    </lineage>
</organism>
<evidence type="ECO:0000256" key="2">
    <source>
        <dbReference type="ARBA" id="ARBA00005952"/>
    </source>
</evidence>
<feature type="domain" description="NusB/RsmB/TIM44" evidence="13">
    <location>
        <begin position="170"/>
        <end position="293"/>
    </location>
</feature>
<dbReference type="PANTHER" id="PTHR21058">
    <property type="entry name" value="6,7-DIMETHYL-8-RIBITYLLUMAZINE SYNTHASE DMRL SYNTHASE LUMAZINE SYNTHASE"/>
    <property type="match status" value="1"/>
</dbReference>
<evidence type="ECO:0000256" key="4">
    <source>
        <dbReference type="ARBA" id="ARBA00012664"/>
    </source>
</evidence>
<evidence type="ECO:0000256" key="10">
    <source>
        <dbReference type="ARBA" id="ARBA00023163"/>
    </source>
</evidence>
<dbReference type="GO" id="GO:0009231">
    <property type="term" value="P:riboflavin biosynthetic process"/>
    <property type="evidence" value="ECO:0007669"/>
    <property type="project" value="UniProtKB-KW"/>
</dbReference>
<dbReference type="NCBIfam" id="TIGR00114">
    <property type="entry name" value="lumazine-synth"/>
    <property type="match status" value="1"/>
</dbReference>
<sequence length="303" mass="33192">MSHYEGDLRTPESARFAILASRWNARITDVLVAGARQSLAGNGIAEASIDVIRVPGAWELPLVAARLAAAHEHAAILTLGCVIRGDTRHYEHVADRCAEGLMRVQLDFGVPVLNGVLAVERVEDAEARAGGSHGNKGEEVALAALEMNTQGKPSGKPVRRDGIDPVLRSRARRRAVQAIYAWQISGGNGQSLIAQFAHEQAREIADLAYFEALVHGVLDNRRDIDEAFGPYLDRGIDEVDAIERAVLRLAGYELRYRLDVPYRVVINEAIESAKRFGSEHGHTYVNGVLDRAAVEWRKVESGH</sequence>
<dbReference type="Pfam" id="PF00885">
    <property type="entry name" value="DMRL_synthase"/>
    <property type="match status" value="1"/>
</dbReference>
<evidence type="ECO:0000256" key="7">
    <source>
        <dbReference type="ARBA" id="ARBA00022814"/>
    </source>
</evidence>
<evidence type="ECO:0000313" key="14">
    <source>
        <dbReference type="EMBL" id="KAJ9632671.1"/>
    </source>
</evidence>
<dbReference type="HAMAP" id="MF_00178">
    <property type="entry name" value="Lumazine_synth"/>
    <property type="match status" value="1"/>
</dbReference>
<reference evidence="14" key="1">
    <citation type="submission" date="2022-10" db="EMBL/GenBank/DDBJ databases">
        <title>Culturing micro-colonial fungi from biological soil crusts in the Mojave desert and describing Neophaeococcomyces mojavensis, and introducing the new genera and species Taxawa tesnikishii.</title>
        <authorList>
            <person name="Kurbessoian T."/>
            <person name="Stajich J.E."/>
        </authorList>
    </citation>
    <scope>NUCLEOTIDE SEQUENCE</scope>
    <source>
        <strain evidence="14">TK_35</strain>
    </source>
</reference>
<dbReference type="NCBIfam" id="TIGR01951">
    <property type="entry name" value="nusB"/>
    <property type="match status" value="1"/>
</dbReference>
<dbReference type="GO" id="GO:0006353">
    <property type="term" value="P:DNA-templated transcription termination"/>
    <property type="evidence" value="ECO:0007669"/>
    <property type="project" value="InterPro"/>
</dbReference>
<dbReference type="InterPro" id="IPR034964">
    <property type="entry name" value="LS"/>
</dbReference>
<dbReference type="Pfam" id="PF01029">
    <property type="entry name" value="NusB"/>
    <property type="match status" value="1"/>
</dbReference>
<dbReference type="InterPro" id="IPR011605">
    <property type="entry name" value="NusB_fam"/>
</dbReference>
<dbReference type="InterPro" id="IPR006027">
    <property type="entry name" value="NusB_RsmB_TIM44"/>
</dbReference>
<dbReference type="PANTHER" id="PTHR21058:SF0">
    <property type="entry name" value="6,7-DIMETHYL-8-RIBITYLLUMAZINE SYNTHASE"/>
    <property type="match status" value="1"/>
</dbReference>
<keyword evidence="7" id="KW-0889">Transcription antitermination</keyword>
<dbReference type="GO" id="GO:0000906">
    <property type="term" value="F:6,7-dimethyl-8-ribityllumazine synthase activity"/>
    <property type="evidence" value="ECO:0007669"/>
    <property type="project" value="UniProtKB-EC"/>
</dbReference>
<evidence type="ECO:0000256" key="8">
    <source>
        <dbReference type="ARBA" id="ARBA00022884"/>
    </source>
</evidence>
<comment type="function">
    <text evidence="12">Catalyzes the formation of 6,7-dimethyl-8-ribityllumazine by condensation of 5-amino-6-(D-ribitylamino)uracil with 3,4-dihydroxy-2-butanone 4-phosphate. This is the penultimate step in the biosynthesis of riboflavin.</text>
</comment>
<dbReference type="Gene3D" id="3.40.50.960">
    <property type="entry name" value="Lumazine/riboflavin synthase"/>
    <property type="match status" value="1"/>
</dbReference>
<evidence type="ECO:0000259" key="13">
    <source>
        <dbReference type="Pfam" id="PF01029"/>
    </source>
</evidence>
<gene>
    <name evidence="14" type="ORF">H2204_007758</name>
</gene>
<proteinExistence type="inferred from homology"/>
<dbReference type="InterPro" id="IPR002180">
    <property type="entry name" value="LS/RS"/>
</dbReference>
<dbReference type="CDD" id="cd00619">
    <property type="entry name" value="Terminator_NusB"/>
    <property type="match status" value="1"/>
</dbReference>
<keyword evidence="6 12" id="KW-0808">Transferase</keyword>
<dbReference type="Gene3D" id="1.10.940.10">
    <property type="entry name" value="NusB-like"/>
    <property type="match status" value="1"/>
</dbReference>
<comment type="similarity">
    <text evidence="3 12">Belongs to the DMRL synthase family.</text>
</comment>
<accession>A0AA39CWH7</accession>
<keyword evidence="10" id="KW-0804">Transcription</keyword>
<dbReference type="InterPro" id="IPR036467">
    <property type="entry name" value="LS/RS_sf"/>
</dbReference>
<dbReference type="SUPFAM" id="SSF48013">
    <property type="entry name" value="NusB-like"/>
    <property type="match status" value="1"/>
</dbReference>
<dbReference type="GO" id="GO:0003723">
    <property type="term" value="F:RNA binding"/>
    <property type="evidence" value="ECO:0007669"/>
    <property type="project" value="UniProtKB-KW"/>
</dbReference>
<evidence type="ECO:0000256" key="3">
    <source>
        <dbReference type="ARBA" id="ARBA00007424"/>
    </source>
</evidence>
<dbReference type="CDD" id="cd09209">
    <property type="entry name" value="Lumazine_synthase-I"/>
    <property type="match status" value="1"/>
</dbReference>
<keyword evidence="8" id="KW-0694">RNA-binding</keyword>